<dbReference type="Gene3D" id="1.10.238.160">
    <property type="match status" value="1"/>
</dbReference>
<dbReference type="KEGG" id="dee:HQN60_11700"/>
<gene>
    <name evidence="1" type="ORF">HQN60_11700</name>
</gene>
<accession>A0A6M8STB3</accession>
<dbReference type="EMBL" id="CP054143">
    <property type="protein sequence ID" value="QKJ67308.1"/>
    <property type="molecule type" value="Genomic_DNA"/>
</dbReference>
<name>A0A6M8STB3_9NEIS</name>
<dbReference type="Proteomes" id="UP000504844">
    <property type="component" value="Chromosome"/>
</dbReference>
<evidence type="ECO:0000313" key="2">
    <source>
        <dbReference type="Proteomes" id="UP000504844"/>
    </source>
</evidence>
<sequence length="54" mass="6591">MKRKETAKFLSMSADTLDRRVKNDPTFPKHYKIGRIKFWYLDEIESWLKTKRSV</sequence>
<organism evidence="1 2">
    <name type="scientific">Deefgea piscis</name>
    <dbReference type="NCBI Taxonomy" id="2739061"/>
    <lineage>
        <taxon>Bacteria</taxon>
        <taxon>Pseudomonadati</taxon>
        <taxon>Pseudomonadota</taxon>
        <taxon>Betaproteobacteria</taxon>
        <taxon>Neisseriales</taxon>
        <taxon>Chitinibacteraceae</taxon>
        <taxon>Deefgea</taxon>
    </lineage>
</organism>
<protein>
    <submittedName>
        <fullName evidence="1">AlpA family phage regulatory protein</fullName>
    </submittedName>
</protein>
<evidence type="ECO:0000313" key="1">
    <source>
        <dbReference type="EMBL" id="QKJ67308.1"/>
    </source>
</evidence>
<keyword evidence="2" id="KW-1185">Reference proteome</keyword>
<dbReference type="AlphaFoldDB" id="A0A6M8STB3"/>
<reference evidence="1 2" key="1">
    <citation type="submission" date="2020-05" db="EMBL/GenBank/DDBJ databases">
        <title>Complete genome sequence of Deefgea sp. D17.</title>
        <authorList>
            <person name="Bae J.-W."/>
            <person name="Han J.E."/>
        </authorList>
    </citation>
    <scope>NUCLEOTIDE SEQUENCE [LARGE SCALE GENOMIC DNA]</scope>
    <source>
        <strain evidence="1 2">D17</strain>
    </source>
</reference>
<proteinExistence type="predicted"/>